<dbReference type="Proteomes" id="UP000194137">
    <property type="component" value="Chromosome"/>
</dbReference>
<evidence type="ECO:0000313" key="2">
    <source>
        <dbReference type="Proteomes" id="UP000194137"/>
    </source>
</evidence>
<dbReference type="KEGG" id="psin:CAK95_06925"/>
<dbReference type="Gene3D" id="2.30.30.240">
    <property type="entry name" value="PRC-barrel domain"/>
    <property type="match status" value="1"/>
</dbReference>
<proteinExistence type="predicted"/>
<dbReference type="RefSeq" id="WP_245303653.1">
    <property type="nucleotide sequence ID" value="NZ_CP021112.1"/>
</dbReference>
<dbReference type="SUPFAM" id="SSF50346">
    <property type="entry name" value="PRC-barrel domain"/>
    <property type="match status" value="1"/>
</dbReference>
<dbReference type="AlphaFoldDB" id="A0A1W6ZNA5"/>
<name>A0A1W6ZNA5_9HYPH</name>
<dbReference type="Pfam" id="PF05239">
    <property type="entry name" value="PRC"/>
    <property type="match status" value="1"/>
</dbReference>
<gene>
    <name evidence="1" type="ORF">CAK95_06925</name>
</gene>
<keyword evidence="2" id="KW-1185">Reference proteome</keyword>
<evidence type="ECO:0000313" key="1">
    <source>
        <dbReference type="EMBL" id="ARP98839.1"/>
    </source>
</evidence>
<dbReference type="EMBL" id="CP021112">
    <property type="protein sequence ID" value="ARP98839.1"/>
    <property type="molecule type" value="Genomic_DNA"/>
</dbReference>
<reference evidence="1 2" key="1">
    <citation type="submission" date="2017-05" db="EMBL/GenBank/DDBJ databases">
        <title>Full genome sequence of Pseudorhodoplanes sinuspersici.</title>
        <authorList>
            <person name="Dastgheib S.M.M."/>
            <person name="Shavandi M."/>
            <person name="Tirandaz H."/>
        </authorList>
    </citation>
    <scope>NUCLEOTIDE SEQUENCE [LARGE SCALE GENOMIC DNA]</scope>
    <source>
        <strain evidence="1 2">RIPI110</strain>
    </source>
</reference>
<dbReference type="InterPro" id="IPR011033">
    <property type="entry name" value="PRC_barrel-like_sf"/>
</dbReference>
<dbReference type="STRING" id="1235591.CAK95_06925"/>
<dbReference type="PANTHER" id="PTHR36505">
    <property type="entry name" value="BLR1072 PROTEIN"/>
    <property type="match status" value="1"/>
</dbReference>
<dbReference type="InterPro" id="IPR027275">
    <property type="entry name" value="PRC-brl_dom"/>
</dbReference>
<dbReference type="PANTHER" id="PTHR36505:SF1">
    <property type="entry name" value="BLR1072 PROTEIN"/>
    <property type="match status" value="1"/>
</dbReference>
<accession>A0A1W6ZNA5</accession>
<organism evidence="1 2">
    <name type="scientific">Pseudorhodoplanes sinuspersici</name>
    <dbReference type="NCBI Taxonomy" id="1235591"/>
    <lineage>
        <taxon>Bacteria</taxon>
        <taxon>Pseudomonadati</taxon>
        <taxon>Pseudomonadota</taxon>
        <taxon>Alphaproteobacteria</taxon>
        <taxon>Hyphomicrobiales</taxon>
        <taxon>Pseudorhodoplanes</taxon>
    </lineage>
</organism>
<protein>
    <submittedName>
        <fullName evidence="1">Uncharacterized protein</fullName>
    </submittedName>
</protein>
<sequence>MTIAFMHADRRTEAYDRAALISSAKVQSSNVYRLNGERVGRIEHMMIDKVSGRIAYVVMSAGGFMGQGHDFYPLPWCLFTYNDRLGGYEFDVSDEHLKGAPKFTSPEAWDWTDLKRGRRIHDYWRALPYWGF</sequence>